<dbReference type="RefSeq" id="WP_243834937.1">
    <property type="nucleotide sequence ID" value="NZ_SORF01000003.1"/>
</dbReference>
<dbReference type="Gene3D" id="3.30.230.30">
    <property type="entry name" value="Impact, N-terminal domain"/>
    <property type="match status" value="1"/>
</dbReference>
<dbReference type="SUPFAM" id="SSF54980">
    <property type="entry name" value="EF-G C-terminal domain-like"/>
    <property type="match status" value="1"/>
</dbReference>
<dbReference type="EMBL" id="SORF01000003">
    <property type="protein sequence ID" value="TDY50076.1"/>
    <property type="molecule type" value="Genomic_DNA"/>
</dbReference>
<dbReference type="AlphaFoldDB" id="A0A4R8LU02"/>
<dbReference type="GO" id="GO:0006446">
    <property type="term" value="P:regulation of translational initiation"/>
    <property type="evidence" value="ECO:0007669"/>
    <property type="project" value="TreeGrafter"/>
</dbReference>
<protein>
    <submittedName>
        <fullName evidence="4">Putative YigZ family protein</fullName>
    </submittedName>
</protein>
<comment type="similarity">
    <text evidence="1">Belongs to the IMPACT family.</text>
</comment>
<feature type="domain" description="Impact N-terminal" evidence="2">
    <location>
        <begin position="19"/>
        <end position="124"/>
    </location>
</feature>
<accession>A0A4R8LU02</accession>
<dbReference type="InterPro" id="IPR036956">
    <property type="entry name" value="Impact_N_sf"/>
</dbReference>
<evidence type="ECO:0000313" key="4">
    <source>
        <dbReference type="EMBL" id="TDY50076.1"/>
    </source>
</evidence>
<name>A0A4R8LU02_9BACL</name>
<dbReference type="Pfam" id="PF09186">
    <property type="entry name" value="DUF1949"/>
    <property type="match status" value="1"/>
</dbReference>
<evidence type="ECO:0000259" key="3">
    <source>
        <dbReference type="Pfam" id="PF09186"/>
    </source>
</evidence>
<dbReference type="InterPro" id="IPR020568">
    <property type="entry name" value="Ribosomal_Su5_D2-typ_SF"/>
</dbReference>
<dbReference type="InterPro" id="IPR035647">
    <property type="entry name" value="EFG_III/V"/>
</dbReference>
<dbReference type="Gene3D" id="3.30.70.240">
    <property type="match status" value="1"/>
</dbReference>
<feature type="domain" description="UPF0029" evidence="3">
    <location>
        <begin position="140"/>
        <end position="195"/>
    </location>
</feature>
<dbReference type="PANTHER" id="PTHR16301">
    <property type="entry name" value="IMPACT-RELATED"/>
    <property type="match status" value="1"/>
</dbReference>
<dbReference type="InterPro" id="IPR020569">
    <property type="entry name" value="UPF0029_Impact_CS"/>
</dbReference>
<dbReference type="Proteomes" id="UP000294581">
    <property type="component" value="Unassembled WGS sequence"/>
</dbReference>
<comment type="caution">
    <text evidence="4">The sequence shown here is derived from an EMBL/GenBank/DDBJ whole genome shotgun (WGS) entry which is preliminary data.</text>
</comment>
<dbReference type="InterPro" id="IPR023582">
    <property type="entry name" value="Impact"/>
</dbReference>
<reference evidence="4 5" key="1">
    <citation type="submission" date="2019-03" db="EMBL/GenBank/DDBJ databases">
        <title>Genomic Encyclopedia of Type Strains, Phase IV (KMG-IV): sequencing the most valuable type-strain genomes for metagenomic binning, comparative biology and taxonomic classification.</title>
        <authorList>
            <person name="Goeker M."/>
        </authorList>
    </citation>
    <scope>NUCLEOTIDE SEQUENCE [LARGE SCALE GENOMIC DNA]</scope>
    <source>
        <strain evidence="4 5">DSM 17974</strain>
    </source>
</reference>
<organism evidence="4 5">
    <name type="scientific">Alicyclobacillus sacchari</name>
    <dbReference type="NCBI Taxonomy" id="392010"/>
    <lineage>
        <taxon>Bacteria</taxon>
        <taxon>Bacillati</taxon>
        <taxon>Bacillota</taxon>
        <taxon>Bacilli</taxon>
        <taxon>Bacillales</taxon>
        <taxon>Alicyclobacillaceae</taxon>
        <taxon>Alicyclobacillus</taxon>
    </lineage>
</organism>
<dbReference type="SUPFAM" id="SSF54211">
    <property type="entry name" value="Ribosomal protein S5 domain 2-like"/>
    <property type="match status" value="1"/>
</dbReference>
<sequence length="224" mass="24410">MDMVFTTLAHHHTADIIEKKSRFIADAFPIRSVADAEAAIAAVRQAHPAARHHVYAYRIGVGVPYERFSDDGEPSGTAGRPVLEVMRRQGIDNALVVVTRYFGGILLGANGLVRAYTEAAAAALTAAPKLRCQPMVEIVVTCDYSHYGKLEYQLAQAGIALRDPNFADTVSFRVIVPDEHAQQTAQQFADWTGGQARCDVCPAEYMGITPNGDVIRDVWIDPPS</sequence>
<keyword evidence="5" id="KW-1185">Reference proteome</keyword>
<dbReference type="GO" id="GO:0005737">
    <property type="term" value="C:cytoplasm"/>
    <property type="evidence" value="ECO:0007669"/>
    <property type="project" value="TreeGrafter"/>
</dbReference>
<dbReference type="InterPro" id="IPR001498">
    <property type="entry name" value="Impact_N"/>
</dbReference>
<dbReference type="Pfam" id="PF01205">
    <property type="entry name" value="Impact_N"/>
    <property type="match status" value="1"/>
</dbReference>
<dbReference type="PANTHER" id="PTHR16301:SF20">
    <property type="entry name" value="IMPACT FAMILY MEMBER YIGZ"/>
    <property type="match status" value="1"/>
</dbReference>
<dbReference type="InterPro" id="IPR015269">
    <property type="entry name" value="UPF0029_Impact_C"/>
</dbReference>
<evidence type="ECO:0000259" key="2">
    <source>
        <dbReference type="Pfam" id="PF01205"/>
    </source>
</evidence>
<evidence type="ECO:0000256" key="1">
    <source>
        <dbReference type="ARBA" id="ARBA00007665"/>
    </source>
</evidence>
<gene>
    <name evidence="4" type="ORF">C7445_103121</name>
</gene>
<dbReference type="PROSITE" id="PS00910">
    <property type="entry name" value="UPF0029"/>
    <property type="match status" value="1"/>
</dbReference>
<evidence type="ECO:0000313" key="5">
    <source>
        <dbReference type="Proteomes" id="UP000294581"/>
    </source>
</evidence>
<proteinExistence type="inferred from homology"/>